<protein>
    <submittedName>
        <fullName evidence="1">Uncharacterized protein</fullName>
    </submittedName>
</protein>
<dbReference type="AlphaFoldDB" id="A0A0H5BK15"/>
<dbReference type="EMBL" id="AB996599">
    <property type="protein sequence ID" value="BAS01500.1"/>
    <property type="molecule type" value="Genomic_DNA"/>
</dbReference>
<organism evidence="1">
    <name type="scientific">Lotharella vacuolata</name>
    <dbReference type="NCBI Taxonomy" id="74820"/>
    <lineage>
        <taxon>Eukaryota</taxon>
        <taxon>Sar</taxon>
        <taxon>Rhizaria</taxon>
        <taxon>Cercozoa</taxon>
        <taxon>Chlorarachniophyceae</taxon>
        <taxon>Lotharella</taxon>
    </lineage>
</organism>
<keyword evidence="1" id="KW-0542">Nucleomorph</keyword>
<proteinExistence type="predicted"/>
<geneLocation type="nucleomorph" evidence="1"/>
<accession>A0A0H5BK15</accession>
<evidence type="ECO:0000313" key="1">
    <source>
        <dbReference type="EMBL" id="BAS01500.1"/>
    </source>
</evidence>
<name>A0A0H5BK15_9EUKA</name>
<reference evidence="1" key="1">
    <citation type="journal article" date="2015" name="Genome Biol. Evol.">
        <title>Nucleomorph Genome Sequences of Two Chlorarachniophytes, Amorphochlora amoebiformis and Lotharella vacuolata.</title>
        <authorList>
            <person name="Suzuki S."/>
            <person name="Shirato S."/>
            <person name="Hirakawa Y."/>
            <person name="Ishida K."/>
        </authorList>
    </citation>
    <scope>NUCLEOTIDE SEQUENCE</scope>
    <source>
        <strain evidence="1">CCMP240</strain>
    </source>
</reference>
<sequence length="620" mass="74381">MDKIFMEKFNIYILKQTFLFYFYLMLLKIPKFDYDKEKLLLFIKHFKIHKKKKYLSKIKRCDYGTFFIFTVNFSDIFKFFSTKFNYDIITITNLLYNTERYLKIILIIIKEILLISELQKFSKHSSNVFFFKNIKKYQNYKKKKIKIYVYPSIFHNSLSIVKIDFKNINSLVKLYGIIKYISKNYIFINSLYEKKFIEDNIKSNSNIDNKIFNLLSDKIIFQKNFTQIKFLIIHQNTFNNKINNSELLVYLTDLYSFNIFNGEFVCISGILNAVLDYENFQILKIYLDSHCFHKKTRYDLHINIKKLIGKMKNLKITNALNYSILTQLNVNSFSWFTLKKILSICILENNTESNKYYNTVNQIIHICTLGDDFLIDDILEFFQNLNLSIVYDTCMHFLFLDLTKPISNLKINHEPAFNVLSKNPLKFTYSDNIKKFVTISLDTHCFYKIKKNNNIIDLYNNAYLINEFIAENTMNFSEYCFILKIKYTYKKQINFKILKFLISKFDLILILKNINLYPFIIINSFTINNNKKILNFTKKKNNFIKKLFSLMRMINIAIPQKTKNYLKLLYILLRNNINKMYNYNFSLFKFTALIRLASSFSKTAFSLTVKNILIVKKYTY</sequence>